<proteinExistence type="predicted"/>
<dbReference type="Gene3D" id="3.30.420.10">
    <property type="entry name" value="Ribonuclease H-like superfamily/Ribonuclease H"/>
    <property type="match status" value="1"/>
</dbReference>
<organism evidence="1 2">
    <name type="scientific">Acropora cervicornis</name>
    <name type="common">Staghorn coral</name>
    <dbReference type="NCBI Taxonomy" id="6130"/>
    <lineage>
        <taxon>Eukaryota</taxon>
        <taxon>Metazoa</taxon>
        <taxon>Cnidaria</taxon>
        <taxon>Anthozoa</taxon>
        <taxon>Hexacorallia</taxon>
        <taxon>Scleractinia</taxon>
        <taxon>Astrocoeniina</taxon>
        <taxon>Acroporidae</taxon>
        <taxon>Acropora</taxon>
    </lineage>
</organism>
<accession>A0AAD9PU22</accession>
<dbReference type="GO" id="GO:0003676">
    <property type="term" value="F:nucleic acid binding"/>
    <property type="evidence" value="ECO:0007669"/>
    <property type="project" value="InterPro"/>
</dbReference>
<dbReference type="AlphaFoldDB" id="A0AAD9PU22"/>
<reference evidence="1" key="2">
    <citation type="journal article" date="2023" name="Science">
        <title>Genomic signatures of disease resistance in endangered staghorn corals.</title>
        <authorList>
            <person name="Vollmer S.V."/>
            <person name="Selwyn J.D."/>
            <person name="Despard B.A."/>
            <person name="Roesel C.L."/>
        </authorList>
    </citation>
    <scope>NUCLEOTIDE SEQUENCE</scope>
    <source>
        <strain evidence="1">K2</strain>
    </source>
</reference>
<comment type="caution">
    <text evidence="1">The sequence shown here is derived from an EMBL/GenBank/DDBJ whole genome shotgun (WGS) entry which is preliminary data.</text>
</comment>
<reference evidence="1" key="1">
    <citation type="journal article" date="2023" name="G3 (Bethesda)">
        <title>Whole genome assembly and annotation of the endangered Caribbean coral Acropora cervicornis.</title>
        <authorList>
            <person name="Selwyn J.D."/>
            <person name="Vollmer S.V."/>
        </authorList>
    </citation>
    <scope>NUCLEOTIDE SEQUENCE</scope>
    <source>
        <strain evidence="1">K2</strain>
    </source>
</reference>
<dbReference type="InterPro" id="IPR008042">
    <property type="entry name" value="Retrotrans_Pao"/>
</dbReference>
<dbReference type="EMBL" id="JARQWQ010000136">
    <property type="protein sequence ID" value="KAK2548901.1"/>
    <property type="molecule type" value="Genomic_DNA"/>
</dbReference>
<dbReference type="Pfam" id="PF05380">
    <property type="entry name" value="Peptidase_A17"/>
    <property type="match status" value="1"/>
</dbReference>
<gene>
    <name evidence="1" type="ORF">P5673_030843</name>
</gene>
<sequence>MDDICDSVDTAKEAHRLTKEMDEVLKTGGFSVKGWISNKMLTKGVKPDTEKGINVFEGEVEKFLGTTWNSKTDKFYFEVRASLLKVIETPRHVPMKMTKRMILSQVAQIYDLIGFAAAFILKPKIGTATMTAWSRLGRGFTASDSAKMVLSVSRDERIGKQTFGKCAYVRQKRNDDVYNVKFIAAKSRVAPLKQLTIPRLELQAAVLASLVAKSTQEESRIQFGNVYFFTDSTITLAWIQSPSRSFKPFVSSRIGEIQSDTDPSQWRHIPGEDNVADDLSRGITINELSGRWMKGPEFLRLPQEQWPNGTPPPPQDKDMERRRTKLAVSVVALKAVDAVDPSTFSNWRRLIRVTARIRRLAEKIRFRRNGQEGKEGLLSPEDLQGADIFCVKQAQKTLHSRMEKGEFKSLSPFKDGKGIIWVGGRLDKAIVSYEEKHPALLPTEHRMSLLITEHMHRLGRTGAATTTAKTRRKYWILKGNKLSKSVKIKCVHCKEMAHKAEMQLMADLPSFRLAPQTPPFYYTALYYFGPFKVKLGRNKTAKHYGVLFTCLNTRAVHLEMAVHCTTMELMQVLRRFFSIRGFPAIILSGNGSQMTGAAKELRHMVNNLKGDQLREFCSERSIQWVFTTPAANTKMDA</sequence>
<protein>
    <recommendedName>
        <fullName evidence="3">Integrase catalytic domain-containing protein</fullName>
    </recommendedName>
</protein>
<evidence type="ECO:0000313" key="2">
    <source>
        <dbReference type="Proteomes" id="UP001249851"/>
    </source>
</evidence>
<keyword evidence="2" id="KW-1185">Reference proteome</keyword>
<name>A0AAD9PU22_ACRCE</name>
<dbReference type="PANTHER" id="PTHR47331">
    <property type="entry name" value="PHD-TYPE DOMAIN-CONTAINING PROTEIN"/>
    <property type="match status" value="1"/>
</dbReference>
<dbReference type="SUPFAM" id="SSF53098">
    <property type="entry name" value="Ribonuclease H-like"/>
    <property type="match status" value="1"/>
</dbReference>
<dbReference type="Proteomes" id="UP001249851">
    <property type="component" value="Unassembled WGS sequence"/>
</dbReference>
<evidence type="ECO:0008006" key="3">
    <source>
        <dbReference type="Google" id="ProtNLM"/>
    </source>
</evidence>
<dbReference type="InterPro" id="IPR012337">
    <property type="entry name" value="RNaseH-like_sf"/>
</dbReference>
<dbReference type="InterPro" id="IPR036397">
    <property type="entry name" value="RNaseH_sf"/>
</dbReference>
<evidence type="ECO:0000313" key="1">
    <source>
        <dbReference type="EMBL" id="KAK2548901.1"/>
    </source>
</evidence>